<keyword evidence="2" id="KW-0378">Hydrolase</keyword>
<dbReference type="Pfam" id="PF00702">
    <property type="entry name" value="Hydrolase"/>
    <property type="match status" value="1"/>
</dbReference>
<dbReference type="PANTHER" id="PTHR20371:SF1">
    <property type="entry name" value="ENOLASE-PHOSPHATASE E1"/>
    <property type="match status" value="1"/>
</dbReference>
<keyword evidence="1" id="KW-0028">Amino-acid biosynthesis</keyword>
<organism evidence="4 5">
    <name type="scientific">Glarea lozoyensis (strain ATCC 74030 / MF5533)</name>
    <dbReference type="NCBI Taxonomy" id="1104152"/>
    <lineage>
        <taxon>Eukaryota</taxon>
        <taxon>Fungi</taxon>
        <taxon>Dikarya</taxon>
        <taxon>Ascomycota</taxon>
        <taxon>Pezizomycotina</taxon>
        <taxon>Leotiomycetes</taxon>
        <taxon>Helotiales</taxon>
        <taxon>Helotiaceae</taxon>
        <taxon>Glarea</taxon>
    </lineage>
</organism>
<protein>
    <submittedName>
        <fullName evidence="4">Putative Enolase-phosphatase E1</fullName>
    </submittedName>
</protein>
<dbReference type="FunCoup" id="H0ECD8">
    <property type="interactions" value="374"/>
</dbReference>
<dbReference type="Proteomes" id="UP000005446">
    <property type="component" value="Unassembled WGS sequence"/>
</dbReference>
<proteinExistence type="predicted"/>
<dbReference type="HOGENOM" id="CLU_023273_1_1_1"/>
<dbReference type="Gene3D" id="3.40.50.1000">
    <property type="entry name" value="HAD superfamily/HAD-like"/>
    <property type="match status" value="1"/>
</dbReference>
<evidence type="ECO:0000256" key="1">
    <source>
        <dbReference type="ARBA" id="ARBA00022605"/>
    </source>
</evidence>
<dbReference type="InterPro" id="IPR036412">
    <property type="entry name" value="HAD-like_sf"/>
</dbReference>
<dbReference type="NCBIfam" id="TIGR01691">
    <property type="entry name" value="enolase-ppase"/>
    <property type="match status" value="1"/>
</dbReference>
<dbReference type="PANTHER" id="PTHR20371">
    <property type="entry name" value="ENOLASE-PHOSPHATASE E1"/>
    <property type="match status" value="1"/>
</dbReference>
<keyword evidence="3" id="KW-0486">Methionine biosynthesis</keyword>
<keyword evidence="5" id="KW-1185">Reference proteome</keyword>
<name>H0ECD8_GLAL7</name>
<accession>H0ECD8</accession>
<dbReference type="GO" id="GO:0000287">
    <property type="term" value="F:magnesium ion binding"/>
    <property type="evidence" value="ECO:0007669"/>
    <property type="project" value="InterPro"/>
</dbReference>
<dbReference type="AlphaFoldDB" id="H0ECD8"/>
<dbReference type="GO" id="GO:0019509">
    <property type="term" value="P:L-methionine salvage from methylthioadenosine"/>
    <property type="evidence" value="ECO:0007669"/>
    <property type="project" value="InterPro"/>
</dbReference>
<dbReference type="InterPro" id="IPR023943">
    <property type="entry name" value="Enolase-ppase_E1"/>
</dbReference>
<dbReference type="GO" id="GO:0043874">
    <property type="term" value="F:acireductone synthase activity"/>
    <property type="evidence" value="ECO:0007669"/>
    <property type="project" value="InterPro"/>
</dbReference>
<evidence type="ECO:0000256" key="3">
    <source>
        <dbReference type="ARBA" id="ARBA00023167"/>
    </source>
</evidence>
<dbReference type="SUPFAM" id="SSF56784">
    <property type="entry name" value="HAD-like"/>
    <property type="match status" value="1"/>
</dbReference>
<dbReference type="EMBL" id="AGUE01000002">
    <property type="protein sequence ID" value="EHL03791.1"/>
    <property type="molecule type" value="Genomic_DNA"/>
</dbReference>
<dbReference type="InterPro" id="IPR023214">
    <property type="entry name" value="HAD_sf"/>
</dbReference>
<evidence type="ECO:0000313" key="4">
    <source>
        <dbReference type="EMBL" id="EHL03791.1"/>
    </source>
</evidence>
<evidence type="ECO:0000256" key="2">
    <source>
        <dbReference type="ARBA" id="ARBA00022801"/>
    </source>
</evidence>
<evidence type="ECO:0000313" key="5">
    <source>
        <dbReference type="Proteomes" id="UP000005446"/>
    </source>
</evidence>
<dbReference type="FunFam" id="3.40.50.1000:FF:000079">
    <property type="entry name" value="Enolase-phosphatase E1"/>
    <property type="match status" value="1"/>
</dbReference>
<dbReference type="Gene3D" id="1.10.720.60">
    <property type="match status" value="1"/>
</dbReference>
<dbReference type="OrthoDB" id="272500at2759"/>
<gene>
    <name evidence="4" type="ORF">M7I_0074</name>
</gene>
<comment type="caution">
    <text evidence="4">The sequence shown here is derived from an EMBL/GenBank/DDBJ whole genome shotgun (WGS) entry which is preliminary data.</text>
</comment>
<reference evidence="4 5" key="1">
    <citation type="journal article" date="2012" name="Eukaryot. Cell">
        <title>Genome sequence of the fungus Glarea lozoyensis: the first genome sequence of a species from the Helotiaceae family.</title>
        <authorList>
            <person name="Youssar L."/>
            <person name="Gruening B.A."/>
            <person name="Erxleben A."/>
            <person name="Guenther S."/>
            <person name="Huettel W."/>
        </authorList>
    </citation>
    <scope>NUCLEOTIDE SEQUENCE [LARGE SCALE GENOMIC DNA]</scope>
    <source>
        <strain evidence="5">ATCC 74030 / MF5533</strain>
    </source>
</reference>
<dbReference type="InParanoid" id="H0ECD8"/>
<sequence>MNDNLKQTPVVKHNVFTYSQPYSHISFLILSSLHPFPYTLSILPTVLREEWDTPTFLPYRAAFDPEHATSPSTLESHIRALTASDTKLPALKSLQGYLFRRGYATGELACPLFPDVLPALKRWNAAGKKVVIYSSGSVEAQKLLFEHTTEGDLRGWVKGWYDTLNAGAKTEGASYRRIVEECGVEVGGWVFFSDSVKEVRAAKSVGVRAYVVVREGNAGLSVEEKEGQVLVGSFEGVEIS</sequence>